<gene>
    <name evidence="1" type="ORF">METZ01_LOCUS10268</name>
</gene>
<sequence>MKYQVQEMLRVERIFEPAAVEEEIAAYNPLIPDGSNWKATLLFEYPDPALRAKALSQLRGIEHMVWIDVEGFPRHFAIANEDLDRTNASKTAAVHFLRFEFTTNEIAAIHSHQLIRLGIEHEAMFCETVLDDGARRSLLEDFD</sequence>
<proteinExistence type="predicted"/>
<accession>A0A381NTH4</accession>
<dbReference type="AlphaFoldDB" id="A0A381NTH4"/>
<reference evidence="1" key="1">
    <citation type="submission" date="2018-05" db="EMBL/GenBank/DDBJ databases">
        <authorList>
            <person name="Lanie J.A."/>
            <person name="Ng W.-L."/>
            <person name="Kazmierczak K.M."/>
            <person name="Andrzejewski T.M."/>
            <person name="Davidsen T.M."/>
            <person name="Wayne K.J."/>
            <person name="Tettelin H."/>
            <person name="Glass J.I."/>
            <person name="Rusch D."/>
            <person name="Podicherti R."/>
            <person name="Tsui H.-C.T."/>
            <person name="Winkler M.E."/>
        </authorList>
    </citation>
    <scope>NUCLEOTIDE SEQUENCE</scope>
</reference>
<name>A0A381NTH4_9ZZZZ</name>
<organism evidence="1">
    <name type="scientific">marine metagenome</name>
    <dbReference type="NCBI Taxonomy" id="408172"/>
    <lineage>
        <taxon>unclassified sequences</taxon>
        <taxon>metagenomes</taxon>
        <taxon>ecological metagenomes</taxon>
    </lineage>
</organism>
<dbReference type="EMBL" id="UINC01000555">
    <property type="protein sequence ID" value="SUZ57414.1"/>
    <property type="molecule type" value="Genomic_DNA"/>
</dbReference>
<evidence type="ECO:0000313" key="1">
    <source>
        <dbReference type="EMBL" id="SUZ57414.1"/>
    </source>
</evidence>
<dbReference type="InterPro" id="IPR021890">
    <property type="entry name" value="DUF3501"/>
</dbReference>
<dbReference type="Pfam" id="PF12007">
    <property type="entry name" value="DUF3501"/>
    <property type="match status" value="1"/>
</dbReference>
<protein>
    <submittedName>
        <fullName evidence="1">Uncharacterized protein</fullName>
    </submittedName>
</protein>